<comment type="caution">
    <text evidence="2">The sequence shown here is derived from an EMBL/GenBank/DDBJ whole genome shotgun (WGS) entry which is preliminary data.</text>
</comment>
<sequence length="362" mass="38394">MADSSSTKSRDKGKGKADDADNTTGETSVQSITTAVEDAPSVFSRIAQSAASLGRDIALTRPSGADLTSLASTAKTGSASRGTLMGAAAAHDGLEGSAATAPFRSPSSMRNGHTQQHVLAQDAAFAEFLDGVDVDMSLPTETSMGLDDGNNSSSLSGMEPVGPTYQTLSAERETSAFQGQPSTAVTEQEGRDGLAVVNLLAADGPLEEEPNFSDIELAEDEATALKRVLFSNQNGNSSSKSTTSQNWDNVLNLIPDFIRPNPQGGFEDEPVSETLDTGEVTKSHHTQAIMGLPHSPESSRLWLDQWHDVLTRYNDEVWGGLTPLVAEAREEVDRLQQLESNSAPAETKALNRLRQILGHLRG</sequence>
<reference evidence="2 3" key="1">
    <citation type="submission" date="2024-01" db="EMBL/GenBank/DDBJ databases">
        <authorList>
            <person name="Allen C."/>
            <person name="Tagirdzhanova G."/>
        </authorList>
    </citation>
    <scope>NUCLEOTIDE SEQUENCE [LARGE SCALE GENOMIC DNA]</scope>
    <source>
        <strain evidence="2 3">CBS 119000</strain>
    </source>
</reference>
<evidence type="ECO:0000313" key="3">
    <source>
        <dbReference type="Proteomes" id="UP001642502"/>
    </source>
</evidence>
<feature type="region of interest" description="Disordered" evidence="1">
    <location>
        <begin position="139"/>
        <end position="163"/>
    </location>
</feature>
<feature type="compositionally biased region" description="Basic and acidic residues" evidence="1">
    <location>
        <begin position="8"/>
        <end position="19"/>
    </location>
</feature>
<accession>A0ABP0D6K6</accession>
<organism evidence="2 3">
    <name type="scientific">Sporothrix epigloea</name>
    <dbReference type="NCBI Taxonomy" id="1892477"/>
    <lineage>
        <taxon>Eukaryota</taxon>
        <taxon>Fungi</taxon>
        <taxon>Dikarya</taxon>
        <taxon>Ascomycota</taxon>
        <taxon>Pezizomycotina</taxon>
        <taxon>Sordariomycetes</taxon>
        <taxon>Sordariomycetidae</taxon>
        <taxon>Ophiostomatales</taxon>
        <taxon>Ophiostomataceae</taxon>
        <taxon>Sporothrix</taxon>
    </lineage>
</organism>
<dbReference type="Proteomes" id="UP001642502">
    <property type="component" value="Unassembled WGS sequence"/>
</dbReference>
<feature type="compositionally biased region" description="Polar residues" evidence="1">
    <location>
        <begin position="139"/>
        <end position="156"/>
    </location>
</feature>
<dbReference type="EMBL" id="CAWUON010000001">
    <property type="protein sequence ID" value="CAK7262561.1"/>
    <property type="molecule type" value="Genomic_DNA"/>
</dbReference>
<evidence type="ECO:0000313" key="2">
    <source>
        <dbReference type="EMBL" id="CAK7262561.1"/>
    </source>
</evidence>
<feature type="compositionally biased region" description="Polar residues" evidence="1">
    <location>
        <begin position="22"/>
        <end position="34"/>
    </location>
</feature>
<protein>
    <submittedName>
        <fullName evidence="2">Uncharacterized protein</fullName>
    </submittedName>
</protein>
<evidence type="ECO:0000256" key="1">
    <source>
        <dbReference type="SAM" id="MobiDB-lite"/>
    </source>
</evidence>
<feature type="region of interest" description="Disordered" evidence="1">
    <location>
        <begin position="1"/>
        <end position="38"/>
    </location>
</feature>
<name>A0ABP0D6K6_9PEZI</name>
<gene>
    <name evidence="2" type="ORF">SEPCBS119000_000022</name>
</gene>
<keyword evidence="3" id="KW-1185">Reference proteome</keyword>
<proteinExistence type="predicted"/>